<evidence type="ECO:0000259" key="6">
    <source>
        <dbReference type="PROSITE" id="PS51181"/>
    </source>
</evidence>
<keyword evidence="3" id="KW-0968">Cytoplasmic vesicle</keyword>
<dbReference type="PANTHER" id="PTHR23172:SF19">
    <property type="entry name" value="J DOMAIN-CONTAINING PROTEIN"/>
    <property type="match status" value="1"/>
</dbReference>
<dbReference type="AlphaFoldDB" id="A0A8C4PXS8"/>
<dbReference type="InterPro" id="IPR036869">
    <property type="entry name" value="J_dom_sf"/>
</dbReference>
<reference evidence="8" key="1">
    <citation type="submission" date="2025-08" db="UniProtKB">
        <authorList>
            <consortium name="Ensembl"/>
        </authorList>
    </citation>
    <scope>IDENTIFICATION</scope>
</reference>
<evidence type="ECO:0000256" key="1">
    <source>
        <dbReference type="ARBA" id="ARBA00004132"/>
    </source>
</evidence>
<keyword evidence="2" id="KW-0597">Phosphoprotein</keyword>
<accession>A0A8C4PXS8</accession>
<name>A0A8C4PXS8_EPTBU</name>
<feature type="region of interest" description="Disordered" evidence="4">
    <location>
        <begin position="723"/>
        <end position="759"/>
    </location>
</feature>
<keyword evidence="9" id="KW-1185">Reference proteome</keyword>
<dbReference type="GO" id="GO:0072583">
    <property type="term" value="P:clathrin-dependent endocytosis"/>
    <property type="evidence" value="ECO:0007669"/>
    <property type="project" value="TreeGrafter"/>
</dbReference>
<dbReference type="PROSITE" id="PS51182">
    <property type="entry name" value="C2_TENSIN"/>
    <property type="match status" value="1"/>
</dbReference>
<dbReference type="FunFam" id="3.90.190.10:FF:000008">
    <property type="entry name" value="putative tyrosine-protein phosphatase auxilin isoform X2"/>
    <property type="match status" value="1"/>
</dbReference>
<dbReference type="InterPro" id="IPR001623">
    <property type="entry name" value="DnaJ_domain"/>
</dbReference>
<feature type="compositionally biased region" description="Pro residues" evidence="4">
    <location>
        <begin position="559"/>
        <end position="569"/>
    </location>
</feature>
<feature type="region of interest" description="Disordered" evidence="4">
    <location>
        <begin position="774"/>
        <end position="878"/>
    </location>
</feature>
<dbReference type="SUPFAM" id="SSF52799">
    <property type="entry name" value="(Phosphotyrosine protein) phosphatases II"/>
    <property type="match status" value="1"/>
</dbReference>
<dbReference type="PROSITE" id="PS50076">
    <property type="entry name" value="DNAJ_2"/>
    <property type="match status" value="1"/>
</dbReference>
<sequence>MYWARHVLMDQALRGGGMRSIAECSSNFLLYPWVSPIIFSLSLSLSIPPSLSLSLQILQLINNGSRGLCGGAPPPIPPPAPMPVPSPDHHHSVDPQAVPSDGESVLGGSLFGMVKGGAGRLINNLRDTSTKVMQSVASYTKGDLDLTYITTRVAVMSFPAEGVESAFKNHIEDVKLFLDSRHPGHYSVFNLATRTYRHSRFHNRVLDCGWPPRRAPALHTLYSICHNMYNWLKQNPKNVCIIHCTDGRASSAVAVCAFLCYCHLFSTAEAALYMFSIRRCPPGIWPAHKRYVEYICDMVSEEPVMPHGKAVTLRSISMAPVPLFNKQRSGCRPFCEVYLRDDRVLTTSQEYDRMSEFVIEDGRAIIPLGVTVQGDVVMVIYHARSSLGGRLQAKMMSMKVFQIQFHTGFIPRNATSIRFSKYDLDACDIQEKYPDGFQVEVEVEVESKERASAASRPWEDVGTPRSTTPKLLFSSRDEQQQTLASFGKPELPRQPGSSTQYEAEVQDPQTTEESLTDAETQGSFFSSLNWKDGGGPPPQIAEPCVDSEVVTEEAEAETVPPPEPCPEPPSEADLLGLGVDNEPEVQLRLSEELGVQETSTSLLGDFLGDDSNGGFGRRDGLSGVGLGRSTPDLFGGGVSEELSSKPPPAHDNHGDFFDPFMGPQLSASNQDLLGAFLTPPSTSHSQGAPATDPFNLGEFPSGTTQSTESDLLQVWDMGSFGTRGVKSSQSAQAGLGGPAISSTAPSSTVSPSQPHQEHQYDPFADLAGLGTNLPAGNLFGSSQNQSQTMAGQPRGRYPMTAGHARPNQPVSGQGRPPQPPLGPSRPNYNVIFGGAAGKEEKNRRAQGTRPRVQPSDFEDLLSDQGFSGTATRDRREPKTIGAMRREEIAKDMDPEKLKILEWVEGKERNIRALLSTMHTVLWEGETRWRPVGMADLVTPEQVKRAYRRAVLVVHPDKATGLPYEQYAKMIFMEMNEAWAEFENQGQKALY</sequence>
<dbReference type="GeneTree" id="ENSGT00940000159527"/>
<reference evidence="8" key="2">
    <citation type="submission" date="2025-09" db="UniProtKB">
        <authorList>
            <consortium name="Ensembl"/>
        </authorList>
    </citation>
    <scope>IDENTIFICATION</scope>
</reference>
<feature type="region of interest" description="Disordered" evidence="4">
    <location>
        <begin position="70"/>
        <end position="101"/>
    </location>
</feature>
<dbReference type="GO" id="GO:0030136">
    <property type="term" value="C:clathrin-coated vesicle"/>
    <property type="evidence" value="ECO:0007669"/>
    <property type="project" value="UniProtKB-SubCell"/>
</dbReference>
<dbReference type="SUPFAM" id="SSF46565">
    <property type="entry name" value="Chaperone J-domain"/>
    <property type="match status" value="1"/>
</dbReference>
<dbReference type="SUPFAM" id="SSF49562">
    <property type="entry name" value="C2 domain (Calcium/lipid-binding domain, CaLB)"/>
    <property type="match status" value="1"/>
</dbReference>
<dbReference type="InterPro" id="IPR029023">
    <property type="entry name" value="Tensin_phosphatase"/>
</dbReference>
<protein>
    <recommendedName>
        <fullName evidence="10">Cyclin G associated kinase</fullName>
    </recommendedName>
</protein>
<feature type="domain" description="Phosphatase tensin-type" evidence="6">
    <location>
        <begin position="135"/>
        <end position="302"/>
    </location>
</feature>
<dbReference type="Gene3D" id="3.90.190.10">
    <property type="entry name" value="Protein tyrosine phosphatase superfamily"/>
    <property type="match status" value="1"/>
</dbReference>
<organism evidence="8 9">
    <name type="scientific">Eptatretus burgeri</name>
    <name type="common">Inshore hagfish</name>
    <dbReference type="NCBI Taxonomy" id="7764"/>
    <lineage>
        <taxon>Eukaryota</taxon>
        <taxon>Metazoa</taxon>
        <taxon>Chordata</taxon>
        <taxon>Craniata</taxon>
        <taxon>Vertebrata</taxon>
        <taxon>Cyclostomata</taxon>
        <taxon>Myxini</taxon>
        <taxon>Myxiniformes</taxon>
        <taxon>Myxinidae</taxon>
        <taxon>Eptatretinae</taxon>
        <taxon>Eptatretus</taxon>
    </lineage>
</organism>
<comment type="subcellular location">
    <subcellularLocation>
        <location evidence="1">Cytoplasmic vesicle</location>
        <location evidence="1">Clathrin-coated vesicle</location>
    </subcellularLocation>
</comment>
<dbReference type="GO" id="GO:0030276">
    <property type="term" value="F:clathrin binding"/>
    <property type="evidence" value="ECO:0007669"/>
    <property type="project" value="TreeGrafter"/>
</dbReference>
<dbReference type="PANTHER" id="PTHR23172">
    <property type="entry name" value="AUXILIN/CYCLIN G-ASSOCIATED KINASE-RELATED"/>
    <property type="match status" value="1"/>
</dbReference>
<dbReference type="InterPro" id="IPR014020">
    <property type="entry name" value="Tensin_C2-dom"/>
</dbReference>
<dbReference type="FunFam" id="2.60.40.1110:FF:000001">
    <property type="entry name" value="cyclin-G-associated kinase isoform X2"/>
    <property type="match status" value="1"/>
</dbReference>
<dbReference type="Proteomes" id="UP000694388">
    <property type="component" value="Unplaced"/>
</dbReference>
<dbReference type="OMA" id="HYKNTNL"/>
<dbReference type="Gene3D" id="2.60.40.1110">
    <property type="match status" value="1"/>
</dbReference>
<feature type="compositionally biased region" description="Polar residues" evidence="4">
    <location>
        <begin position="495"/>
        <end position="520"/>
    </location>
</feature>
<evidence type="ECO:0000313" key="9">
    <source>
        <dbReference type="Proteomes" id="UP000694388"/>
    </source>
</evidence>
<feature type="compositionally biased region" description="Polar residues" evidence="4">
    <location>
        <begin position="679"/>
        <end position="688"/>
    </location>
</feature>
<feature type="compositionally biased region" description="Pro residues" evidence="4">
    <location>
        <begin position="72"/>
        <end position="86"/>
    </location>
</feature>
<dbReference type="Pfam" id="PF10409">
    <property type="entry name" value="PTEN_C2"/>
    <property type="match status" value="1"/>
</dbReference>
<feature type="compositionally biased region" description="Polar residues" evidence="4">
    <location>
        <begin position="779"/>
        <end position="790"/>
    </location>
</feature>
<evidence type="ECO:0000256" key="2">
    <source>
        <dbReference type="ARBA" id="ARBA00022553"/>
    </source>
</evidence>
<evidence type="ECO:0000256" key="3">
    <source>
        <dbReference type="ARBA" id="ARBA00023329"/>
    </source>
</evidence>
<dbReference type="PROSITE" id="PS51181">
    <property type="entry name" value="PPASE_TENSIN"/>
    <property type="match status" value="1"/>
</dbReference>
<proteinExistence type="predicted"/>
<evidence type="ECO:0008006" key="10">
    <source>
        <dbReference type="Google" id="ProtNLM"/>
    </source>
</evidence>
<dbReference type="CDD" id="cd06257">
    <property type="entry name" value="DnaJ"/>
    <property type="match status" value="1"/>
</dbReference>
<feature type="region of interest" description="Disordered" evidence="4">
    <location>
        <begin position="448"/>
        <end position="520"/>
    </location>
</feature>
<evidence type="ECO:0000259" key="5">
    <source>
        <dbReference type="PROSITE" id="PS50076"/>
    </source>
</evidence>
<dbReference type="GO" id="GO:0072318">
    <property type="term" value="P:clathrin coat disassembly"/>
    <property type="evidence" value="ECO:0007669"/>
    <property type="project" value="TreeGrafter"/>
</dbReference>
<dbReference type="SMART" id="SM00271">
    <property type="entry name" value="DnaJ"/>
    <property type="match status" value="1"/>
</dbReference>
<feature type="domain" description="C2 tensin-type" evidence="7">
    <location>
        <begin position="308"/>
        <end position="446"/>
    </location>
</feature>
<dbReference type="InterPro" id="IPR035892">
    <property type="entry name" value="C2_domain_sf"/>
</dbReference>
<dbReference type="Gene3D" id="1.10.287.110">
    <property type="entry name" value="DnaJ domain"/>
    <property type="match status" value="1"/>
</dbReference>
<feature type="region of interest" description="Disordered" evidence="4">
    <location>
        <begin position="604"/>
        <end position="707"/>
    </location>
</feature>
<dbReference type="FunFam" id="1.10.287.110:FF:000002">
    <property type="entry name" value="putative tyrosine-protein phosphatase auxilin isoform X2"/>
    <property type="match status" value="1"/>
</dbReference>
<feature type="region of interest" description="Disordered" evidence="4">
    <location>
        <begin position="547"/>
        <end position="576"/>
    </location>
</feature>
<dbReference type="Ensembl" id="ENSEBUT00000004699.1">
    <property type="protein sequence ID" value="ENSEBUP00000004273.1"/>
    <property type="gene ID" value="ENSEBUG00000003034.1"/>
</dbReference>
<dbReference type="SMART" id="SM01326">
    <property type="entry name" value="PTEN_C2"/>
    <property type="match status" value="1"/>
</dbReference>
<feature type="compositionally biased region" description="Low complexity" evidence="4">
    <location>
        <begin position="738"/>
        <end position="754"/>
    </location>
</feature>
<dbReference type="InterPro" id="IPR029021">
    <property type="entry name" value="Prot-tyrosine_phosphatase-like"/>
</dbReference>
<evidence type="ECO:0000313" key="8">
    <source>
        <dbReference type="Ensembl" id="ENSEBUP00000004273.1"/>
    </source>
</evidence>
<feature type="domain" description="J" evidence="5">
    <location>
        <begin position="926"/>
        <end position="990"/>
    </location>
</feature>
<evidence type="ECO:0000256" key="4">
    <source>
        <dbReference type="SAM" id="MobiDB-lite"/>
    </source>
</evidence>
<evidence type="ECO:0000259" key="7">
    <source>
        <dbReference type="PROSITE" id="PS51182"/>
    </source>
</evidence>